<gene>
    <name evidence="1" type="ORF">BDZ94DRAFT_510287</name>
</gene>
<name>A0A9P5YAU4_9AGAR</name>
<comment type="caution">
    <text evidence="1">The sequence shown here is derived from an EMBL/GenBank/DDBJ whole genome shotgun (WGS) entry which is preliminary data.</text>
</comment>
<evidence type="ECO:0000313" key="2">
    <source>
        <dbReference type="Proteomes" id="UP000807353"/>
    </source>
</evidence>
<dbReference type="AlphaFoldDB" id="A0A9P5YAU4"/>
<accession>A0A9P5YAU4</accession>
<protein>
    <submittedName>
        <fullName evidence="1">Uncharacterized protein</fullName>
    </submittedName>
</protein>
<dbReference type="Proteomes" id="UP000807353">
    <property type="component" value="Unassembled WGS sequence"/>
</dbReference>
<dbReference type="EMBL" id="MU150255">
    <property type="protein sequence ID" value="KAF9464315.1"/>
    <property type="molecule type" value="Genomic_DNA"/>
</dbReference>
<sequence>MTIIHGTIQSTDGRTFQASFVAKDINWSLAGSFDSLVQPFQSRNTTLEYEKLTPGHLSFTGVVGITHVLFIFSDGMKLEGPLDSAISQDSAVSGSADAMLLT</sequence>
<keyword evidence="2" id="KW-1185">Reference proteome</keyword>
<dbReference type="OrthoDB" id="2984728at2759"/>
<evidence type="ECO:0000313" key="1">
    <source>
        <dbReference type="EMBL" id="KAF9464315.1"/>
    </source>
</evidence>
<reference evidence="1" key="1">
    <citation type="submission" date="2020-11" db="EMBL/GenBank/DDBJ databases">
        <authorList>
            <consortium name="DOE Joint Genome Institute"/>
            <person name="Ahrendt S."/>
            <person name="Riley R."/>
            <person name="Andreopoulos W."/>
            <person name="Labutti K."/>
            <person name="Pangilinan J."/>
            <person name="Ruiz-Duenas F.J."/>
            <person name="Barrasa J.M."/>
            <person name="Sanchez-Garcia M."/>
            <person name="Camarero S."/>
            <person name="Miyauchi S."/>
            <person name="Serrano A."/>
            <person name="Linde D."/>
            <person name="Babiker R."/>
            <person name="Drula E."/>
            <person name="Ayuso-Fernandez I."/>
            <person name="Pacheco R."/>
            <person name="Padilla G."/>
            <person name="Ferreira P."/>
            <person name="Barriuso J."/>
            <person name="Kellner H."/>
            <person name="Castanera R."/>
            <person name="Alfaro M."/>
            <person name="Ramirez L."/>
            <person name="Pisabarro A.G."/>
            <person name="Kuo A."/>
            <person name="Tritt A."/>
            <person name="Lipzen A."/>
            <person name="He G."/>
            <person name="Yan M."/>
            <person name="Ng V."/>
            <person name="Cullen D."/>
            <person name="Martin F."/>
            <person name="Rosso M.-N."/>
            <person name="Henrissat B."/>
            <person name="Hibbett D."/>
            <person name="Martinez A.T."/>
            <person name="Grigoriev I.V."/>
        </authorList>
    </citation>
    <scope>NUCLEOTIDE SEQUENCE</scope>
    <source>
        <strain evidence="1">CBS 247.69</strain>
    </source>
</reference>
<organism evidence="1 2">
    <name type="scientific">Collybia nuda</name>
    <dbReference type="NCBI Taxonomy" id="64659"/>
    <lineage>
        <taxon>Eukaryota</taxon>
        <taxon>Fungi</taxon>
        <taxon>Dikarya</taxon>
        <taxon>Basidiomycota</taxon>
        <taxon>Agaricomycotina</taxon>
        <taxon>Agaricomycetes</taxon>
        <taxon>Agaricomycetidae</taxon>
        <taxon>Agaricales</taxon>
        <taxon>Tricholomatineae</taxon>
        <taxon>Clitocybaceae</taxon>
        <taxon>Collybia</taxon>
    </lineage>
</organism>
<proteinExistence type="predicted"/>